<reference evidence="1 2" key="1">
    <citation type="submission" date="2020-05" db="EMBL/GenBank/DDBJ databases">
        <authorList>
            <person name="Whitworth D."/>
        </authorList>
    </citation>
    <scope>NUCLEOTIDE SEQUENCE [LARGE SCALE GENOMIC DNA]</scope>
    <source>
        <strain evidence="1 2">AB043B</strain>
    </source>
</reference>
<comment type="caution">
    <text evidence="1">The sequence shown here is derived from an EMBL/GenBank/DDBJ whole genome shotgun (WGS) entry which is preliminary data.</text>
</comment>
<dbReference type="EMBL" id="JABFJV010000010">
    <property type="protein sequence ID" value="NOK32238.1"/>
    <property type="molecule type" value="Genomic_DNA"/>
</dbReference>
<evidence type="ECO:0000313" key="2">
    <source>
        <dbReference type="Proteomes" id="UP000563426"/>
    </source>
</evidence>
<sequence length="166" mass="19142">MLGSGTMTFGITDESIARGRAVLALIEEHARKLPGREAVRELARLAKEFPGISTRAPAFHEAVRFLRRHEAFSALNQLIGEGRRGRKFASPFYLVMLMEQVMEEEGCRAPKAARILAERHMADFMKSSRAIENDYSRYRELYRVWRGGTYVDEAELTRMPLQPFYW</sequence>
<dbReference type="Proteomes" id="UP000563426">
    <property type="component" value="Unassembled WGS sequence"/>
</dbReference>
<organism evidence="1 2">
    <name type="scientific">Corallococcus exercitus</name>
    <dbReference type="NCBI Taxonomy" id="2316736"/>
    <lineage>
        <taxon>Bacteria</taxon>
        <taxon>Pseudomonadati</taxon>
        <taxon>Myxococcota</taxon>
        <taxon>Myxococcia</taxon>
        <taxon>Myxococcales</taxon>
        <taxon>Cystobacterineae</taxon>
        <taxon>Myxococcaceae</taxon>
        <taxon>Corallococcus</taxon>
    </lineage>
</organism>
<protein>
    <submittedName>
        <fullName evidence="1">Uncharacterized protein</fullName>
    </submittedName>
</protein>
<proteinExistence type="predicted"/>
<accession>A0A3A8IV55</accession>
<evidence type="ECO:0000313" key="1">
    <source>
        <dbReference type="EMBL" id="NOK32238.1"/>
    </source>
</evidence>
<name>A0A3A8IV55_9BACT</name>
<keyword evidence="2" id="KW-1185">Reference proteome</keyword>
<dbReference type="RefSeq" id="WP_120523843.1">
    <property type="nucleotide sequence ID" value="NZ_JABFJV010000010.1"/>
</dbReference>
<dbReference type="AlphaFoldDB" id="A0A3A8IV55"/>
<gene>
    <name evidence="1" type="ORF">HMI49_03325</name>
</gene>